<dbReference type="GO" id="GO:0004523">
    <property type="term" value="F:RNA-DNA hybrid ribonuclease activity"/>
    <property type="evidence" value="ECO:0007669"/>
    <property type="project" value="InterPro"/>
</dbReference>
<dbReference type="InterPro" id="IPR002156">
    <property type="entry name" value="RNaseH_domain"/>
</dbReference>
<evidence type="ECO:0000259" key="1">
    <source>
        <dbReference type="Pfam" id="PF13456"/>
    </source>
</evidence>
<dbReference type="Pfam" id="PF13456">
    <property type="entry name" value="RVT_3"/>
    <property type="match status" value="1"/>
</dbReference>
<proteinExistence type="predicted"/>
<sequence>MEPETLSHVLWQYAFAQKVWKACPVPIPSSCNENMSFRILLLTALTYLKYTRLQFCSLLLGRFGMLEIDFTGIISSAQWMMFGEKQQAWLLIFWLLVGIFVDKESKSVGIGLVIRDAQCYVLAALQQKVETCDSKIQLQAGAVLSAVQFAFDMGFRRLEVDIPYKELLLLL</sequence>
<name>A0A2N9FJR2_FAGSY</name>
<dbReference type="GO" id="GO:0003676">
    <property type="term" value="F:nucleic acid binding"/>
    <property type="evidence" value="ECO:0007669"/>
    <property type="project" value="InterPro"/>
</dbReference>
<feature type="domain" description="RNase H type-1" evidence="1">
    <location>
        <begin position="100"/>
        <end position="165"/>
    </location>
</feature>
<accession>A0A2N9FJR2</accession>
<gene>
    <name evidence="2" type="ORF">FSB_LOCUS15300</name>
</gene>
<dbReference type="AlphaFoldDB" id="A0A2N9FJR2"/>
<organism evidence="2">
    <name type="scientific">Fagus sylvatica</name>
    <name type="common">Beechnut</name>
    <dbReference type="NCBI Taxonomy" id="28930"/>
    <lineage>
        <taxon>Eukaryota</taxon>
        <taxon>Viridiplantae</taxon>
        <taxon>Streptophyta</taxon>
        <taxon>Embryophyta</taxon>
        <taxon>Tracheophyta</taxon>
        <taxon>Spermatophyta</taxon>
        <taxon>Magnoliopsida</taxon>
        <taxon>eudicotyledons</taxon>
        <taxon>Gunneridae</taxon>
        <taxon>Pentapetalae</taxon>
        <taxon>rosids</taxon>
        <taxon>fabids</taxon>
        <taxon>Fagales</taxon>
        <taxon>Fagaceae</taxon>
        <taxon>Fagus</taxon>
    </lineage>
</organism>
<dbReference type="EMBL" id="OIVN01000920">
    <property type="protein sequence ID" value="SPC87418.1"/>
    <property type="molecule type" value="Genomic_DNA"/>
</dbReference>
<reference evidence="2" key="1">
    <citation type="submission" date="2018-02" db="EMBL/GenBank/DDBJ databases">
        <authorList>
            <person name="Cohen D.B."/>
            <person name="Kent A.D."/>
        </authorList>
    </citation>
    <scope>NUCLEOTIDE SEQUENCE</scope>
</reference>
<protein>
    <recommendedName>
        <fullName evidence="1">RNase H type-1 domain-containing protein</fullName>
    </recommendedName>
</protein>
<evidence type="ECO:0000313" key="2">
    <source>
        <dbReference type="EMBL" id="SPC87418.1"/>
    </source>
</evidence>